<gene>
    <name evidence="3" type="ORF">POM88_049582</name>
</gene>
<reference evidence="3" key="1">
    <citation type="submission" date="2023-02" db="EMBL/GenBank/DDBJ databases">
        <title>Genome of toxic invasive species Heracleum sosnowskyi carries increased number of genes despite the absence of recent whole-genome duplications.</title>
        <authorList>
            <person name="Schelkunov M."/>
            <person name="Shtratnikova V."/>
            <person name="Makarenko M."/>
            <person name="Klepikova A."/>
            <person name="Omelchenko D."/>
            <person name="Novikova G."/>
            <person name="Obukhova E."/>
            <person name="Bogdanov V."/>
            <person name="Penin A."/>
            <person name="Logacheva M."/>
        </authorList>
    </citation>
    <scope>NUCLEOTIDE SEQUENCE</scope>
    <source>
        <strain evidence="3">Hsosn_3</strain>
        <tissue evidence="3">Leaf</tissue>
    </source>
</reference>
<reference evidence="3" key="2">
    <citation type="submission" date="2023-05" db="EMBL/GenBank/DDBJ databases">
        <authorList>
            <person name="Schelkunov M.I."/>
        </authorList>
    </citation>
    <scope>NUCLEOTIDE SEQUENCE</scope>
    <source>
        <strain evidence="3">Hsosn_3</strain>
        <tissue evidence="3">Leaf</tissue>
    </source>
</reference>
<feature type="region of interest" description="Disordered" evidence="1">
    <location>
        <begin position="208"/>
        <end position="245"/>
    </location>
</feature>
<feature type="compositionally biased region" description="Polar residues" evidence="1">
    <location>
        <begin position="208"/>
        <end position="234"/>
    </location>
</feature>
<dbReference type="InterPro" id="IPR025558">
    <property type="entry name" value="DUF4283"/>
</dbReference>
<dbReference type="AlphaFoldDB" id="A0AAD8M0P1"/>
<accession>A0AAD8M0P1</accession>
<dbReference type="Pfam" id="PF14111">
    <property type="entry name" value="DUF4283"/>
    <property type="match status" value="1"/>
</dbReference>
<feature type="domain" description="DUF4283" evidence="2">
    <location>
        <begin position="47"/>
        <end position="128"/>
    </location>
</feature>
<evidence type="ECO:0000256" key="1">
    <source>
        <dbReference type="SAM" id="MobiDB-lite"/>
    </source>
</evidence>
<organism evidence="3 4">
    <name type="scientific">Heracleum sosnowskyi</name>
    <dbReference type="NCBI Taxonomy" id="360622"/>
    <lineage>
        <taxon>Eukaryota</taxon>
        <taxon>Viridiplantae</taxon>
        <taxon>Streptophyta</taxon>
        <taxon>Embryophyta</taxon>
        <taxon>Tracheophyta</taxon>
        <taxon>Spermatophyta</taxon>
        <taxon>Magnoliopsida</taxon>
        <taxon>eudicotyledons</taxon>
        <taxon>Gunneridae</taxon>
        <taxon>Pentapetalae</taxon>
        <taxon>asterids</taxon>
        <taxon>campanulids</taxon>
        <taxon>Apiales</taxon>
        <taxon>Apiaceae</taxon>
        <taxon>Apioideae</taxon>
        <taxon>apioid superclade</taxon>
        <taxon>Tordylieae</taxon>
        <taxon>Tordyliinae</taxon>
        <taxon>Heracleum</taxon>
    </lineage>
</organism>
<sequence length="367" mass="40466">MSWTKVVQKVLSSPRTEGKLQYFPPHAFDNAGIPTIRPPKEFLVENQKEWNTSLVGYFLGSNLPFKMVEEEAKCLWLHLGFLKMYMVKKGFYVFKFNSEIDRSRILAGGPWHFKRNQIFLQPWFEGKKLEKTGFEKLPIWLEPLPYARILVEANVKSMLPPVVEIAVLDSDGNTESIRQARVEYFNKPAQCSSCMIFGHSLAKCPVSTSSGDQKSHVPQETGPPLQTSVPTTNTKELKTKNGGGTSPGLKAIEVIHAHASVGNVLDNNGSSGTISVNTALVDKGGRDTMDLDLETASPPIPTSGILTKLKQVDEVAKLKGILKPSSSGLGLKKKVDADGFQTVQHKNHKKKKGQSPSSPLSNLYSYG</sequence>
<dbReference type="PANTHER" id="PTHR31286">
    <property type="entry name" value="GLYCINE-RICH CELL WALL STRUCTURAL PROTEIN 1.8-LIKE"/>
    <property type="match status" value="1"/>
</dbReference>
<dbReference type="EMBL" id="JAUIZM010000011">
    <property type="protein sequence ID" value="KAK1356326.1"/>
    <property type="molecule type" value="Genomic_DNA"/>
</dbReference>
<keyword evidence="4" id="KW-1185">Reference proteome</keyword>
<evidence type="ECO:0000313" key="4">
    <source>
        <dbReference type="Proteomes" id="UP001237642"/>
    </source>
</evidence>
<proteinExistence type="predicted"/>
<dbReference type="InterPro" id="IPR040256">
    <property type="entry name" value="At4g02000-like"/>
</dbReference>
<comment type="caution">
    <text evidence="3">The sequence shown here is derived from an EMBL/GenBank/DDBJ whole genome shotgun (WGS) entry which is preliminary data.</text>
</comment>
<dbReference type="Proteomes" id="UP001237642">
    <property type="component" value="Unassembled WGS sequence"/>
</dbReference>
<evidence type="ECO:0000313" key="3">
    <source>
        <dbReference type="EMBL" id="KAK1356326.1"/>
    </source>
</evidence>
<evidence type="ECO:0000259" key="2">
    <source>
        <dbReference type="Pfam" id="PF14111"/>
    </source>
</evidence>
<feature type="region of interest" description="Disordered" evidence="1">
    <location>
        <begin position="343"/>
        <end position="367"/>
    </location>
</feature>
<feature type="compositionally biased region" description="Low complexity" evidence="1">
    <location>
        <begin position="355"/>
        <end position="367"/>
    </location>
</feature>
<name>A0AAD8M0P1_9APIA</name>
<protein>
    <recommendedName>
        <fullName evidence="2">DUF4283 domain-containing protein</fullName>
    </recommendedName>
</protein>
<dbReference type="PANTHER" id="PTHR31286:SF180">
    <property type="entry name" value="OS10G0362600 PROTEIN"/>
    <property type="match status" value="1"/>
</dbReference>